<proteinExistence type="predicted"/>
<evidence type="ECO:0000313" key="1">
    <source>
        <dbReference type="EMBL" id="RNL37911.1"/>
    </source>
</evidence>
<evidence type="ECO:0000313" key="2">
    <source>
        <dbReference type="Proteomes" id="UP000278327"/>
    </source>
</evidence>
<dbReference type="AlphaFoldDB" id="A0A3N0ASQ4"/>
<name>A0A3N0ASQ4_9ACTN</name>
<gene>
    <name evidence="1" type="ORF">DMP10_06515</name>
</gene>
<dbReference type="EMBL" id="QICA01000009">
    <property type="protein sequence ID" value="RNL37911.1"/>
    <property type="molecule type" value="Genomic_DNA"/>
</dbReference>
<dbReference type="Proteomes" id="UP000278327">
    <property type="component" value="Unassembled WGS sequence"/>
</dbReference>
<sequence>MSTDATTSDTMAYIRDVLAPLSRAVPSLIYSDDVLGAVEVTLGSKMALLDASGELVTLGKFEEVGGVLYSNDSYAAPRWGYRSYSAAWSGYAEAYAKYYGTDDEDGAALADLSEILPWEACEYCDMADDCASLSPYCETDGEAWDTLAEYEGFAGSGPDSLAARMANDDKLYTCG</sequence>
<comment type="caution">
    <text evidence="1">The sequence shown here is derived from an EMBL/GenBank/DDBJ whole genome shotgun (WGS) entry which is preliminary data.</text>
</comment>
<reference evidence="1 2" key="1">
    <citation type="journal article" date="2019" name="Microbiol. Resour. Announc.">
        <title>Draft Genome Sequences of Type Strains of Gordonibacter faecihominis, Paraeggerthella hongkongensis, Parvibacter caecicola,Slackia equolifaciens, Slackia faecicanis, and Slackia isoflavoniconvertens.</title>
        <authorList>
            <person name="Danylec N."/>
            <person name="Stoll D.A."/>
            <person name="Dotsch A."/>
            <person name="Huch M."/>
        </authorList>
    </citation>
    <scope>NUCLEOTIDE SEQUENCE [LARGE SCALE GENOMIC DNA]</scope>
    <source>
        <strain evidence="1 2">DSM 18785</strain>
    </source>
</reference>
<protein>
    <submittedName>
        <fullName evidence="1">Uncharacterized protein</fullName>
    </submittedName>
</protein>
<accession>A0A3N0ASQ4</accession>
<organism evidence="1 2">
    <name type="scientific">Adlercreutzia equolifaciens subsp. celatus DSM 18785</name>
    <dbReference type="NCBI Taxonomy" id="1121021"/>
    <lineage>
        <taxon>Bacteria</taxon>
        <taxon>Bacillati</taxon>
        <taxon>Actinomycetota</taxon>
        <taxon>Coriobacteriia</taxon>
        <taxon>Eggerthellales</taxon>
        <taxon>Eggerthellaceae</taxon>
        <taxon>Adlercreutzia</taxon>
    </lineage>
</organism>
<keyword evidence="2" id="KW-1185">Reference proteome</keyword>